<evidence type="ECO:0000256" key="5">
    <source>
        <dbReference type="ARBA" id="ARBA00023012"/>
    </source>
</evidence>
<evidence type="ECO:0000259" key="6">
    <source>
        <dbReference type="PROSITE" id="PS50109"/>
    </source>
</evidence>
<comment type="catalytic activity">
    <reaction evidence="1">
        <text>ATP + protein L-histidine = ADP + protein N-phospho-L-histidine.</text>
        <dbReference type="EC" id="2.7.13.3"/>
    </reaction>
</comment>
<dbReference type="CDD" id="cd00082">
    <property type="entry name" value="HisKA"/>
    <property type="match status" value="1"/>
</dbReference>
<sequence length="498" mass="55366">MRKWIIPTLSEILASNDAQHGGYGSNSCLVSPTSEECTLADKPVKAAQQWHVAIAALENLLRQTLLQDTVDENCSASPQGVVLASFAPAIANPQLISKLPAWTFTKDSWQHQLLPADVTCVAAHKTLQVAAESGIPLPLLPGDPLAQEQFCLVLTAQFSFVMVLAENGGVPIFLFSFEPEVVEQAWYALRARAVLTTSESVLHLDKLVQQYYPIAPDYQTVMHFSRLLLRHMPEVPHEEVRDSAIRNHNSELSSSAPRSDVELLQAFAHEVRTPLTTIRTLTRLLLKRRDLATDAIKRLEIIDHECTEQIDRMELLFRAAELEKCTAKHSGTYLTAMSLTQVLQQSVPRWQKQASRRNLTLDVVLPQQQLPTVVSDPKMLDQVLTGLIENFTRSLPPGSHIQVQVIPAGDQLKLQLLPKSQLGENDKGHQSTVPPIRKSLGQLLTFQPETGTISLNITATKQLFQAIGGKLIVRQRPHEGEVLTIFLPLDVKQTEYCS</sequence>
<dbReference type="PANTHER" id="PTHR43547">
    <property type="entry name" value="TWO-COMPONENT HISTIDINE KINASE"/>
    <property type="match status" value="1"/>
</dbReference>
<evidence type="ECO:0000256" key="1">
    <source>
        <dbReference type="ARBA" id="ARBA00000085"/>
    </source>
</evidence>
<proteinExistence type="predicted"/>
<dbReference type="RefSeq" id="WP_073551350.1">
    <property type="nucleotide sequence ID" value="NZ_CAWMVK010000015.1"/>
</dbReference>
<keyword evidence="3" id="KW-0597">Phosphoprotein</keyword>
<dbReference type="PANTHER" id="PTHR43547:SF2">
    <property type="entry name" value="HYBRID SIGNAL TRANSDUCTION HISTIDINE KINASE C"/>
    <property type="match status" value="1"/>
</dbReference>
<dbReference type="Gene3D" id="1.10.287.130">
    <property type="match status" value="1"/>
</dbReference>
<dbReference type="InterPro" id="IPR036890">
    <property type="entry name" value="HATPase_C_sf"/>
</dbReference>
<name>A0A1U7HEY2_9CHRO</name>
<dbReference type="InterPro" id="IPR005467">
    <property type="entry name" value="His_kinase_dom"/>
</dbReference>
<evidence type="ECO:0000256" key="2">
    <source>
        <dbReference type="ARBA" id="ARBA00012438"/>
    </source>
</evidence>
<dbReference type="Gene3D" id="3.30.565.10">
    <property type="entry name" value="Histidine kinase-like ATPase, C-terminal domain"/>
    <property type="match status" value="1"/>
</dbReference>
<dbReference type="OrthoDB" id="537027at2"/>
<comment type="caution">
    <text evidence="7">The sequence shown here is derived from an EMBL/GenBank/DDBJ whole genome shotgun (WGS) entry which is preliminary data.</text>
</comment>
<dbReference type="EC" id="2.7.13.3" evidence="2"/>
<evidence type="ECO:0000313" key="7">
    <source>
        <dbReference type="EMBL" id="OKH22098.1"/>
    </source>
</evidence>
<feature type="domain" description="Histidine kinase" evidence="6">
    <location>
        <begin position="266"/>
        <end position="491"/>
    </location>
</feature>
<dbReference type="SUPFAM" id="SSF55874">
    <property type="entry name" value="ATPase domain of HSP90 chaperone/DNA topoisomerase II/histidine kinase"/>
    <property type="match status" value="1"/>
</dbReference>
<dbReference type="InterPro" id="IPR036097">
    <property type="entry name" value="HisK_dim/P_sf"/>
</dbReference>
<evidence type="ECO:0000256" key="4">
    <source>
        <dbReference type="ARBA" id="ARBA00022777"/>
    </source>
</evidence>
<gene>
    <name evidence="7" type="ORF">NIES1031_20710</name>
</gene>
<dbReference type="Proteomes" id="UP000185984">
    <property type="component" value="Unassembled WGS sequence"/>
</dbReference>
<protein>
    <recommendedName>
        <fullName evidence="2">histidine kinase</fullName>
        <ecNumber evidence="2">2.7.13.3</ecNumber>
    </recommendedName>
</protein>
<keyword evidence="4 7" id="KW-0808">Transferase</keyword>
<organism evidence="7 8">
    <name type="scientific">Chroogloeocystis siderophila 5.2 s.c.1</name>
    <dbReference type="NCBI Taxonomy" id="247279"/>
    <lineage>
        <taxon>Bacteria</taxon>
        <taxon>Bacillati</taxon>
        <taxon>Cyanobacteriota</taxon>
        <taxon>Cyanophyceae</taxon>
        <taxon>Oscillatoriophycideae</taxon>
        <taxon>Chroococcales</taxon>
        <taxon>Chroococcaceae</taxon>
        <taxon>Chroogloeocystis</taxon>
    </lineage>
</organism>
<dbReference type="SUPFAM" id="SSF47384">
    <property type="entry name" value="Homodimeric domain of signal transducing histidine kinase"/>
    <property type="match status" value="1"/>
</dbReference>
<keyword evidence="8" id="KW-1185">Reference proteome</keyword>
<dbReference type="STRING" id="247279.NIES1031_20710"/>
<dbReference type="PROSITE" id="PS50109">
    <property type="entry name" value="HIS_KIN"/>
    <property type="match status" value="1"/>
</dbReference>
<dbReference type="AlphaFoldDB" id="A0A1U7HEY2"/>
<dbReference type="GO" id="GO:0000155">
    <property type="term" value="F:phosphorelay sensor kinase activity"/>
    <property type="evidence" value="ECO:0007669"/>
    <property type="project" value="InterPro"/>
</dbReference>
<keyword evidence="5" id="KW-0902">Two-component regulatory system</keyword>
<evidence type="ECO:0000256" key="3">
    <source>
        <dbReference type="ARBA" id="ARBA00022553"/>
    </source>
</evidence>
<dbReference type="Pfam" id="PF00512">
    <property type="entry name" value="HisKA"/>
    <property type="match status" value="1"/>
</dbReference>
<accession>A0A1U7HEY2</accession>
<dbReference type="EMBL" id="MRCC01000022">
    <property type="protein sequence ID" value="OKH22098.1"/>
    <property type="molecule type" value="Genomic_DNA"/>
</dbReference>
<evidence type="ECO:0000313" key="8">
    <source>
        <dbReference type="Proteomes" id="UP000185984"/>
    </source>
</evidence>
<dbReference type="InterPro" id="IPR003661">
    <property type="entry name" value="HisK_dim/P_dom"/>
</dbReference>
<reference evidence="7 8" key="1">
    <citation type="submission" date="2016-11" db="EMBL/GenBank/DDBJ databases">
        <title>Draft Genome Sequences of Nine Cyanobacterial Strains from Diverse Habitats.</title>
        <authorList>
            <person name="Zhu T."/>
            <person name="Hou S."/>
            <person name="Lu X."/>
            <person name="Hess W.R."/>
        </authorList>
    </citation>
    <scope>NUCLEOTIDE SEQUENCE [LARGE SCALE GENOMIC DNA]</scope>
    <source>
        <strain evidence="7 8">5.2 s.c.1</strain>
    </source>
</reference>
<keyword evidence="4 7" id="KW-0418">Kinase</keyword>